<sequence length="188" mass="20962">MTEEAKGPVLETAILGGGCFWCLEAVFDLVDGVESVVPGYCGGHVDNPGYRQVCTGGTGHAEVVKVDFDPARVSYRELLEIFFLIHDPTTVDRQGNDVGPQYRSVIFVTSDAQLHDALALIEDIGEQRIYPKAIVTRVERAPVFWPAEAEHHDYYMNNSDQPYCQYVVAPKIAKYRAKLAERRRGSGR</sequence>
<feature type="active site" evidence="4">
    <location>
        <position position="19"/>
    </location>
</feature>
<dbReference type="EMBL" id="JBHTMC010000014">
    <property type="protein sequence ID" value="MFD1263529.1"/>
    <property type="molecule type" value="Genomic_DNA"/>
</dbReference>
<dbReference type="HAMAP" id="MF_01401">
    <property type="entry name" value="MsrA"/>
    <property type="match status" value="1"/>
</dbReference>
<dbReference type="InterPro" id="IPR002569">
    <property type="entry name" value="Met_Sox_Rdtase_MsrA_dom"/>
</dbReference>
<comment type="catalytic activity">
    <reaction evidence="2 4">
        <text>L-methionyl-[protein] + [thioredoxin]-disulfide + H2O = L-methionyl-(S)-S-oxide-[protein] + [thioredoxin]-dithiol</text>
        <dbReference type="Rhea" id="RHEA:14217"/>
        <dbReference type="Rhea" id="RHEA-COMP:10698"/>
        <dbReference type="Rhea" id="RHEA-COMP:10700"/>
        <dbReference type="Rhea" id="RHEA-COMP:12313"/>
        <dbReference type="Rhea" id="RHEA-COMP:12315"/>
        <dbReference type="ChEBI" id="CHEBI:15377"/>
        <dbReference type="ChEBI" id="CHEBI:16044"/>
        <dbReference type="ChEBI" id="CHEBI:29950"/>
        <dbReference type="ChEBI" id="CHEBI:44120"/>
        <dbReference type="ChEBI" id="CHEBI:50058"/>
        <dbReference type="EC" id="1.8.4.11"/>
    </reaction>
</comment>
<dbReference type="RefSeq" id="WP_277833530.1">
    <property type="nucleotide sequence ID" value="NZ_JARQZE010000008.1"/>
</dbReference>
<evidence type="ECO:0000256" key="2">
    <source>
        <dbReference type="ARBA" id="ARBA00047806"/>
    </source>
</evidence>
<keyword evidence="1 4" id="KW-0560">Oxidoreductase</keyword>
<evidence type="ECO:0000256" key="3">
    <source>
        <dbReference type="ARBA" id="ARBA00048782"/>
    </source>
</evidence>
<dbReference type="Pfam" id="PF01625">
    <property type="entry name" value="PMSR"/>
    <property type="match status" value="1"/>
</dbReference>
<evidence type="ECO:0000313" key="6">
    <source>
        <dbReference type="EMBL" id="MFD1263529.1"/>
    </source>
</evidence>
<gene>
    <name evidence="4 6" type="primary">msrA</name>
    <name evidence="6" type="ORF">ACFQ4M_08015</name>
</gene>
<accession>A0ABW3WDG4</accession>
<comment type="catalytic activity">
    <reaction evidence="3 4">
        <text>[thioredoxin]-disulfide + L-methionine + H2O = L-methionine (S)-S-oxide + [thioredoxin]-dithiol</text>
        <dbReference type="Rhea" id="RHEA:19993"/>
        <dbReference type="Rhea" id="RHEA-COMP:10698"/>
        <dbReference type="Rhea" id="RHEA-COMP:10700"/>
        <dbReference type="ChEBI" id="CHEBI:15377"/>
        <dbReference type="ChEBI" id="CHEBI:29950"/>
        <dbReference type="ChEBI" id="CHEBI:50058"/>
        <dbReference type="ChEBI" id="CHEBI:57844"/>
        <dbReference type="ChEBI" id="CHEBI:58772"/>
        <dbReference type="EC" id="1.8.4.11"/>
    </reaction>
</comment>
<protein>
    <recommendedName>
        <fullName evidence="4">Peptide methionine sulfoxide reductase MsrA</fullName>
        <shortName evidence="4">Protein-methionine-S-oxide reductase</shortName>
        <ecNumber evidence="4">1.8.4.11</ecNumber>
    </recommendedName>
    <alternativeName>
        <fullName evidence="4">Peptide-methionine (S)-S-oxide reductase</fullName>
        <shortName evidence="4">Peptide Met(O) reductase</shortName>
    </alternativeName>
</protein>
<feature type="domain" description="Peptide methionine sulphoxide reductase MsrA" evidence="5">
    <location>
        <begin position="12"/>
        <end position="165"/>
    </location>
</feature>
<dbReference type="Gene3D" id="3.30.1060.10">
    <property type="entry name" value="Peptide methionine sulphoxide reductase MsrA"/>
    <property type="match status" value="1"/>
</dbReference>
<organism evidence="6 7">
    <name type="scientific">Thauera mechernichensis</name>
    <dbReference type="NCBI Taxonomy" id="82788"/>
    <lineage>
        <taxon>Bacteria</taxon>
        <taxon>Pseudomonadati</taxon>
        <taxon>Pseudomonadota</taxon>
        <taxon>Betaproteobacteria</taxon>
        <taxon>Rhodocyclales</taxon>
        <taxon>Zoogloeaceae</taxon>
        <taxon>Thauera</taxon>
    </lineage>
</organism>
<dbReference type="InterPro" id="IPR036509">
    <property type="entry name" value="Met_Sox_Rdtase_MsrA_sf"/>
</dbReference>
<reference evidence="7" key="1">
    <citation type="journal article" date="2019" name="Int. J. Syst. Evol. Microbiol.">
        <title>The Global Catalogue of Microorganisms (GCM) 10K type strain sequencing project: providing services to taxonomists for standard genome sequencing and annotation.</title>
        <authorList>
            <consortium name="The Broad Institute Genomics Platform"/>
            <consortium name="The Broad Institute Genome Sequencing Center for Infectious Disease"/>
            <person name="Wu L."/>
            <person name="Ma J."/>
        </authorList>
    </citation>
    <scope>NUCLEOTIDE SEQUENCE [LARGE SCALE GENOMIC DNA]</scope>
    <source>
        <strain evidence="7">CCUG 48884</strain>
    </source>
</reference>
<keyword evidence="7" id="KW-1185">Reference proteome</keyword>
<dbReference type="Proteomes" id="UP001597158">
    <property type="component" value="Unassembled WGS sequence"/>
</dbReference>
<dbReference type="NCBIfam" id="TIGR00401">
    <property type="entry name" value="msrA"/>
    <property type="match status" value="1"/>
</dbReference>
<dbReference type="SUPFAM" id="SSF55068">
    <property type="entry name" value="Peptide methionine sulfoxide reductase"/>
    <property type="match status" value="1"/>
</dbReference>
<dbReference type="GO" id="GO:0008113">
    <property type="term" value="F:peptide-methionine (S)-S-oxide reductase activity"/>
    <property type="evidence" value="ECO:0007669"/>
    <property type="project" value="UniProtKB-EC"/>
</dbReference>
<comment type="caution">
    <text evidence="6">The sequence shown here is derived from an EMBL/GenBank/DDBJ whole genome shotgun (WGS) entry which is preliminary data.</text>
</comment>
<dbReference type="PANTHER" id="PTHR43774:SF1">
    <property type="entry name" value="PEPTIDE METHIONINE SULFOXIDE REDUCTASE MSRA 2"/>
    <property type="match status" value="1"/>
</dbReference>
<comment type="similarity">
    <text evidence="4">Belongs to the MsrA Met sulfoxide reductase family.</text>
</comment>
<dbReference type="EC" id="1.8.4.11" evidence="4"/>
<evidence type="ECO:0000259" key="5">
    <source>
        <dbReference type="Pfam" id="PF01625"/>
    </source>
</evidence>
<proteinExistence type="inferred from homology"/>
<evidence type="ECO:0000256" key="4">
    <source>
        <dbReference type="HAMAP-Rule" id="MF_01401"/>
    </source>
</evidence>
<dbReference type="PANTHER" id="PTHR43774">
    <property type="entry name" value="PEPTIDE METHIONINE SULFOXIDE REDUCTASE"/>
    <property type="match status" value="1"/>
</dbReference>
<evidence type="ECO:0000256" key="1">
    <source>
        <dbReference type="ARBA" id="ARBA00023002"/>
    </source>
</evidence>
<name>A0ABW3WDG4_9RHOO</name>
<evidence type="ECO:0000313" key="7">
    <source>
        <dbReference type="Proteomes" id="UP001597158"/>
    </source>
</evidence>
<comment type="function">
    <text evidence="4">Has an important function as a repair enzyme for proteins that have been inactivated by oxidation. Catalyzes the reversible oxidation-reduction of methionine sulfoxide in proteins to methionine.</text>
</comment>